<dbReference type="EMBL" id="BPLR01007341">
    <property type="protein sequence ID" value="GIY16181.1"/>
    <property type="molecule type" value="Genomic_DNA"/>
</dbReference>
<reference evidence="1 2" key="1">
    <citation type="submission" date="2021-06" db="EMBL/GenBank/DDBJ databases">
        <title>Caerostris extrusa draft genome.</title>
        <authorList>
            <person name="Kono N."/>
            <person name="Arakawa K."/>
        </authorList>
    </citation>
    <scope>NUCLEOTIDE SEQUENCE [LARGE SCALE GENOMIC DNA]</scope>
</reference>
<organism evidence="1 2">
    <name type="scientific">Caerostris extrusa</name>
    <name type="common">Bark spider</name>
    <name type="synonym">Caerostris bankana</name>
    <dbReference type="NCBI Taxonomy" id="172846"/>
    <lineage>
        <taxon>Eukaryota</taxon>
        <taxon>Metazoa</taxon>
        <taxon>Ecdysozoa</taxon>
        <taxon>Arthropoda</taxon>
        <taxon>Chelicerata</taxon>
        <taxon>Arachnida</taxon>
        <taxon>Araneae</taxon>
        <taxon>Araneomorphae</taxon>
        <taxon>Entelegynae</taxon>
        <taxon>Araneoidea</taxon>
        <taxon>Araneidae</taxon>
        <taxon>Caerostris</taxon>
    </lineage>
</organism>
<evidence type="ECO:0000313" key="1">
    <source>
        <dbReference type="EMBL" id="GIY16181.1"/>
    </source>
</evidence>
<keyword evidence="2" id="KW-1185">Reference proteome</keyword>
<accession>A0AAV4R770</accession>
<protein>
    <submittedName>
        <fullName evidence="1">Uncharacterized protein</fullName>
    </submittedName>
</protein>
<dbReference type="Proteomes" id="UP001054945">
    <property type="component" value="Unassembled WGS sequence"/>
</dbReference>
<name>A0AAV4R770_CAEEX</name>
<evidence type="ECO:0000313" key="2">
    <source>
        <dbReference type="Proteomes" id="UP001054945"/>
    </source>
</evidence>
<proteinExistence type="predicted"/>
<comment type="caution">
    <text evidence="1">The sequence shown here is derived from an EMBL/GenBank/DDBJ whole genome shotgun (WGS) entry which is preliminary data.</text>
</comment>
<dbReference type="AlphaFoldDB" id="A0AAV4R770"/>
<gene>
    <name evidence="1" type="ORF">CEXT_203371</name>
</gene>
<sequence length="86" mass="9466">MPFGRFKSLKGAILKDSQRVYTFCLSFNVCLLLVAESAGDAKRRGNKELGAENVRNATNVVFSQQMAQHAVARGGNVIMNYTNDII</sequence>